<reference evidence="1 2" key="1">
    <citation type="submission" date="2016-07" db="EMBL/GenBank/DDBJ databases">
        <title>Disparate Historic Effective Population Sizes Predicted by Modern Levels of Genome Diversity for the Scaled Quail (Callipepla squamata) and the Northern Bobwhite (Colinus virginianus): Inferences from First and Second Generation Draft Genome Assemblies for Sympatric New World Quail.</title>
        <authorList>
            <person name="Oldeschulte D.L."/>
            <person name="Halley Y.A."/>
            <person name="Bhattarai E.K."/>
            <person name="Brashear W.A."/>
            <person name="Hill J."/>
            <person name="Metz R.P."/>
            <person name="Johnson C.D."/>
            <person name="Rollins D."/>
            <person name="Peterson M.J."/>
            <person name="Bickhart D.M."/>
            <person name="Decker J.E."/>
            <person name="Seabury C.M."/>
        </authorList>
    </citation>
    <scope>NUCLEOTIDE SEQUENCE [LARGE SCALE GENOMIC DNA]</scope>
    <source>
        <strain evidence="1 2">Texas</strain>
        <tissue evidence="1">Leg muscle</tissue>
    </source>
</reference>
<dbReference type="InterPro" id="IPR013783">
    <property type="entry name" value="Ig-like_fold"/>
</dbReference>
<name>A0A226N042_CALSU</name>
<sequence>PYNTLYLELHCPAVAPSVVVTSDNGKNTVDFGDVAVVLVYELFSLSCAFQLQFSVLNPSGPFLLVRSVRTLEPGEIRTLIISFSPNKNKSFFEVLDIQTVKSNLSLRIAGYGVTPSTVCSVEEVLDLGYVLAREKATSTFKVQNTSTLTLHYSVHLDSLSSTRDRDCPRFPSFVSSVRRTELIGTENCSGVSAFSVVPTEGEIDAGKSQDFVVTFSPDHEGLYCSECLKVVLFGKKTAHVIQLKGAARDRPMFVEGGVALDVPIESLAAALPLSLQKALQEGTVLPLAVSHSSELQDVGCSSSGDYTKGNLSKRLYLNSNAATGFCVCIFFQASAPLMETAFLTLKGNVKESYRVLFVATVVSAPKS</sequence>
<evidence type="ECO:0008006" key="3">
    <source>
        <dbReference type="Google" id="ProtNLM"/>
    </source>
</evidence>
<protein>
    <recommendedName>
        <fullName evidence="3">Abnormal spindle-like microcephaly-associated protein ASH domain-containing protein</fullName>
    </recommendedName>
</protein>
<dbReference type="PANTHER" id="PTHR22538">
    <property type="entry name" value="CILIA- AND FLAGELLA-ASSOCIATED PROTEIN 74"/>
    <property type="match status" value="1"/>
</dbReference>
<evidence type="ECO:0000313" key="1">
    <source>
        <dbReference type="EMBL" id="OXB60965.1"/>
    </source>
</evidence>
<gene>
    <name evidence="1" type="ORF">ASZ78_001230</name>
</gene>
<proteinExistence type="predicted"/>
<dbReference type="Proteomes" id="UP000198323">
    <property type="component" value="Unassembled WGS sequence"/>
</dbReference>
<dbReference type="Gene3D" id="2.60.40.10">
    <property type="entry name" value="Immunoglobulins"/>
    <property type="match status" value="1"/>
</dbReference>
<dbReference type="AlphaFoldDB" id="A0A226N042"/>
<accession>A0A226N042</accession>
<dbReference type="PANTHER" id="PTHR22538:SF0">
    <property type="entry name" value="CILIA- AND FLAGELLA-ASSOCIATED PROTEIN 74"/>
    <property type="match status" value="1"/>
</dbReference>
<comment type="caution">
    <text evidence="1">The sequence shown here is derived from an EMBL/GenBank/DDBJ whole genome shotgun (WGS) entry which is preliminary data.</text>
</comment>
<dbReference type="STRING" id="9009.A0A226N042"/>
<keyword evidence="2" id="KW-1185">Reference proteome</keyword>
<dbReference type="EMBL" id="MCFN01000301">
    <property type="protein sequence ID" value="OXB60965.1"/>
    <property type="molecule type" value="Genomic_DNA"/>
</dbReference>
<feature type="non-terminal residue" evidence="1">
    <location>
        <position position="1"/>
    </location>
</feature>
<dbReference type="OrthoDB" id="545169at2759"/>
<evidence type="ECO:0000313" key="2">
    <source>
        <dbReference type="Proteomes" id="UP000198323"/>
    </source>
</evidence>
<organism evidence="1 2">
    <name type="scientific">Callipepla squamata</name>
    <name type="common">Scaled quail</name>
    <dbReference type="NCBI Taxonomy" id="9009"/>
    <lineage>
        <taxon>Eukaryota</taxon>
        <taxon>Metazoa</taxon>
        <taxon>Chordata</taxon>
        <taxon>Craniata</taxon>
        <taxon>Vertebrata</taxon>
        <taxon>Euteleostomi</taxon>
        <taxon>Archelosauria</taxon>
        <taxon>Archosauria</taxon>
        <taxon>Dinosauria</taxon>
        <taxon>Saurischia</taxon>
        <taxon>Theropoda</taxon>
        <taxon>Coelurosauria</taxon>
        <taxon>Aves</taxon>
        <taxon>Neognathae</taxon>
        <taxon>Galloanserae</taxon>
        <taxon>Galliformes</taxon>
        <taxon>Odontophoridae</taxon>
        <taxon>Callipepla</taxon>
    </lineage>
</organism>